<reference evidence="2" key="1">
    <citation type="submission" date="2024-05" db="EMBL/GenBank/DDBJ databases">
        <authorList>
            <person name="Kim S."/>
            <person name="Heo J."/>
            <person name="Choi H."/>
            <person name="Choi Y."/>
            <person name="Kwon S.-W."/>
            <person name="Kim Y."/>
        </authorList>
    </citation>
    <scope>NUCLEOTIDE SEQUENCE</scope>
    <source>
        <strain evidence="2">KACC 23698</strain>
    </source>
</reference>
<dbReference type="EMBL" id="CP157484">
    <property type="protein sequence ID" value="XBO40487.1"/>
    <property type="molecule type" value="Genomic_DNA"/>
</dbReference>
<proteinExistence type="predicted"/>
<organism evidence="2">
    <name type="scientific">Alsobacter sp. KACC 23698</name>
    <dbReference type="NCBI Taxonomy" id="3149229"/>
    <lineage>
        <taxon>Bacteria</taxon>
        <taxon>Pseudomonadati</taxon>
        <taxon>Pseudomonadota</taxon>
        <taxon>Alphaproteobacteria</taxon>
        <taxon>Hyphomicrobiales</taxon>
        <taxon>Alsobacteraceae</taxon>
        <taxon>Alsobacter</taxon>
    </lineage>
</organism>
<protein>
    <submittedName>
        <fullName evidence="2">Uncharacterized protein</fullName>
    </submittedName>
</protein>
<dbReference type="AlphaFoldDB" id="A0AAU7JJA0"/>
<feature type="transmembrane region" description="Helical" evidence="1">
    <location>
        <begin position="43"/>
        <end position="67"/>
    </location>
</feature>
<keyword evidence="1" id="KW-0472">Membrane</keyword>
<keyword evidence="1" id="KW-1133">Transmembrane helix</keyword>
<feature type="transmembrane region" description="Helical" evidence="1">
    <location>
        <begin position="73"/>
        <end position="92"/>
    </location>
</feature>
<dbReference type="RefSeq" id="WP_406857347.1">
    <property type="nucleotide sequence ID" value="NZ_CP157484.1"/>
</dbReference>
<evidence type="ECO:0000256" key="1">
    <source>
        <dbReference type="SAM" id="Phobius"/>
    </source>
</evidence>
<gene>
    <name evidence="2" type="ORF">ABEG18_06895</name>
</gene>
<evidence type="ECO:0000313" key="2">
    <source>
        <dbReference type="EMBL" id="XBO40487.1"/>
    </source>
</evidence>
<keyword evidence="1" id="KW-0812">Transmembrane</keyword>
<accession>A0AAU7JJA0</accession>
<sequence length="101" mass="11026">MSADPHTSMAQRLLRLRPGLGGEKLEPNTAQPRRRRYAPDIETGPLVAGAMVIGVPLLVWLALILGSDGVRNLGATSFGVLVFVLFAWGFIYEVNRLSRLP</sequence>
<name>A0AAU7JJA0_9HYPH</name>